<sequence>MQDNRSMGCADERTPKFIKGDKVVKFTGEARWFGEVRDVYWTKRGSVRYVVEVEPQGFQMIAAPSQLRAAEQGESYLSVLYTNE</sequence>
<evidence type="ECO:0000313" key="2">
    <source>
        <dbReference type="Proteomes" id="UP000564885"/>
    </source>
</evidence>
<accession>A0A849IBI6</accession>
<dbReference type="AlphaFoldDB" id="A0A849IBI6"/>
<dbReference type="RefSeq" id="WP_171220216.1">
    <property type="nucleotide sequence ID" value="NZ_JABEPP010000006.1"/>
</dbReference>
<gene>
    <name evidence="1" type="ORF">HJG44_20615</name>
</gene>
<evidence type="ECO:0000313" key="1">
    <source>
        <dbReference type="EMBL" id="NNM74768.1"/>
    </source>
</evidence>
<dbReference type="EMBL" id="JABEPP010000006">
    <property type="protein sequence ID" value="NNM74768.1"/>
    <property type="molecule type" value="Genomic_DNA"/>
</dbReference>
<name>A0A849IBI6_9HYPH</name>
<comment type="caution">
    <text evidence="1">The sequence shown here is derived from an EMBL/GenBank/DDBJ whole genome shotgun (WGS) entry which is preliminary data.</text>
</comment>
<reference evidence="1 2" key="1">
    <citation type="submission" date="2020-04" db="EMBL/GenBank/DDBJ databases">
        <title>Enterovirga sp. isolate from soil.</title>
        <authorList>
            <person name="Chea S."/>
            <person name="Kim D.-U."/>
        </authorList>
    </citation>
    <scope>NUCLEOTIDE SEQUENCE [LARGE SCALE GENOMIC DNA]</scope>
    <source>
        <strain evidence="1 2">DB1703</strain>
    </source>
</reference>
<dbReference type="Proteomes" id="UP000564885">
    <property type="component" value="Unassembled WGS sequence"/>
</dbReference>
<protein>
    <submittedName>
        <fullName evidence="1">Uncharacterized protein</fullName>
    </submittedName>
</protein>
<keyword evidence="2" id="KW-1185">Reference proteome</keyword>
<proteinExistence type="predicted"/>
<organism evidence="1 2">
    <name type="scientific">Enterovirga aerilata</name>
    <dbReference type="NCBI Taxonomy" id="2730920"/>
    <lineage>
        <taxon>Bacteria</taxon>
        <taxon>Pseudomonadati</taxon>
        <taxon>Pseudomonadota</taxon>
        <taxon>Alphaproteobacteria</taxon>
        <taxon>Hyphomicrobiales</taxon>
        <taxon>Methylobacteriaceae</taxon>
        <taxon>Enterovirga</taxon>
    </lineage>
</organism>